<dbReference type="NCBIfam" id="TIGR02532">
    <property type="entry name" value="IV_pilin_GFxxxE"/>
    <property type="match status" value="1"/>
</dbReference>
<dbReference type="InterPro" id="IPR012902">
    <property type="entry name" value="N_methyl_site"/>
</dbReference>
<dbReference type="Pfam" id="PF16732">
    <property type="entry name" value="ComP_DUS"/>
    <property type="match status" value="1"/>
</dbReference>
<organism evidence="3 4">
    <name type="scientific">Amphritea japonica ATCC BAA-1530</name>
    <dbReference type="NCBI Taxonomy" id="1278309"/>
    <lineage>
        <taxon>Bacteria</taxon>
        <taxon>Pseudomonadati</taxon>
        <taxon>Pseudomonadota</taxon>
        <taxon>Gammaproteobacteria</taxon>
        <taxon>Oceanospirillales</taxon>
        <taxon>Oceanospirillaceae</taxon>
        <taxon>Amphritea</taxon>
    </lineage>
</organism>
<evidence type="ECO:0000313" key="3">
    <source>
        <dbReference type="EMBL" id="BBB27723.1"/>
    </source>
</evidence>
<evidence type="ECO:0000313" key="4">
    <source>
        <dbReference type="Proteomes" id="UP000595663"/>
    </source>
</evidence>
<protein>
    <submittedName>
        <fullName evidence="3">Type IV pilus assembly protein PilE</fullName>
    </submittedName>
</protein>
<sequence length="142" mass="15055">MKKNAGFTLLELMITVAIIGIIASIAYPSYLAQLQNTRRSDGQAALMSLAAQQERFFYDNRSYAGSIGAGAAQLNTSNQSPEGYYNLSITSGADCAMPNCFIGVASATGAQAGDLDLLIDSRGNRKLDADGDSFPDAAEEDW</sequence>
<evidence type="ECO:0000256" key="1">
    <source>
        <dbReference type="ARBA" id="ARBA00022481"/>
    </source>
</evidence>
<dbReference type="InterPro" id="IPR045584">
    <property type="entry name" value="Pilin-like"/>
</dbReference>
<dbReference type="GO" id="GO:0043683">
    <property type="term" value="P:type IV pilus assembly"/>
    <property type="evidence" value="ECO:0007669"/>
    <property type="project" value="InterPro"/>
</dbReference>
<dbReference type="PROSITE" id="PS00409">
    <property type="entry name" value="PROKAR_NTER_METHYL"/>
    <property type="match status" value="1"/>
</dbReference>
<dbReference type="PRINTS" id="PR00813">
    <property type="entry name" value="BCTERIALGSPG"/>
</dbReference>
<dbReference type="AlphaFoldDB" id="A0A7R6P5I2"/>
<dbReference type="Gene3D" id="3.30.700.10">
    <property type="entry name" value="Glycoprotein, Type 4 Pilin"/>
    <property type="match status" value="1"/>
</dbReference>
<proteinExistence type="predicted"/>
<keyword evidence="2" id="KW-0812">Transmembrane</keyword>
<reference evidence="3 4" key="1">
    <citation type="journal article" date="2008" name="Int. J. Syst. Evol. Microbiol.">
        <title>Amphritea japonica sp. nov. and Amphritea balenae sp. nov., isolated from the sediment adjacent to sperm whale carcasses off Kagoshima, Japan.</title>
        <authorList>
            <person name="Miyazaki M."/>
            <person name="Nogi Y."/>
            <person name="Fujiwara Y."/>
            <person name="Kawato M."/>
            <person name="Nagahama T."/>
            <person name="Kubokawa K."/>
            <person name="Horikoshi K."/>
        </authorList>
    </citation>
    <scope>NUCLEOTIDE SEQUENCE [LARGE SCALE GENOMIC DNA]</scope>
    <source>
        <strain evidence="3 4">ATCC BAA-1530</strain>
    </source>
</reference>
<dbReference type="Pfam" id="PF07963">
    <property type="entry name" value="N_methyl"/>
    <property type="match status" value="1"/>
</dbReference>
<dbReference type="InterPro" id="IPR000983">
    <property type="entry name" value="Bac_GSPG_pilin"/>
</dbReference>
<keyword evidence="4" id="KW-1185">Reference proteome</keyword>
<dbReference type="InterPro" id="IPR031982">
    <property type="entry name" value="PilE-like"/>
</dbReference>
<dbReference type="EMBL" id="AP014545">
    <property type="protein sequence ID" value="BBB27723.1"/>
    <property type="molecule type" value="Genomic_DNA"/>
</dbReference>
<name>A0A7R6P5I2_9GAMM</name>
<gene>
    <name evidence="3" type="ORF">AMJAP_3138</name>
</gene>
<accession>A0A7R6P5I2</accession>
<dbReference type="Proteomes" id="UP000595663">
    <property type="component" value="Chromosome"/>
</dbReference>
<feature type="transmembrane region" description="Helical" evidence="2">
    <location>
        <begin position="12"/>
        <end position="30"/>
    </location>
</feature>
<dbReference type="RefSeq" id="WP_019622877.1">
    <property type="nucleotide sequence ID" value="NZ_AP014545.1"/>
</dbReference>
<keyword evidence="2" id="KW-1133">Transmembrane helix</keyword>
<keyword evidence="2" id="KW-0472">Membrane</keyword>
<dbReference type="SUPFAM" id="SSF54523">
    <property type="entry name" value="Pili subunits"/>
    <property type="match status" value="1"/>
</dbReference>
<keyword evidence="1" id="KW-0488">Methylation</keyword>
<dbReference type="OrthoDB" id="5296638at2"/>
<evidence type="ECO:0000256" key="2">
    <source>
        <dbReference type="SAM" id="Phobius"/>
    </source>
</evidence>
<dbReference type="GO" id="GO:0015627">
    <property type="term" value="C:type II protein secretion system complex"/>
    <property type="evidence" value="ECO:0007669"/>
    <property type="project" value="InterPro"/>
</dbReference>
<dbReference type="KEGG" id="ajp:AMJAP_3138"/>
<dbReference type="GO" id="GO:0015628">
    <property type="term" value="P:protein secretion by the type II secretion system"/>
    <property type="evidence" value="ECO:0007669"/>
    <property type="project" value="InterPro"/>
</dbReference>